<dbReference type="InterPro" id="IPR009681">
    <property type="entry name" value="Phage_TAC_Siphoviridae"/>
</dbReference>
<dbReference type="Pfam" id="PF06896">
    <property type="entry name" value="Phage_TAC_3"/>
    <property type="match status" value="1"/>
</dbReference>
<dbReference type="Proteomes" id="UP000051751">
    <property type="component" value="Unassembled WGS sequence"/>
</dbReference>
<feature type="region of interest" description="Disordered" evidence="1">
    <location>
        <begin position="59"/>
        <end position="86"/>
    </location>
</feature>
<evidence type="ECO:0000313" key="5">
    <source>
        <dbReference type="Proteomes" id="UP000051751"/>
    </source>
</evidence>
<feature type="compositionally biased region" description="Basic residues" evidence="1">
    <location>
        <begin position="75"/>
        <end position="86"/>
    </location>
</feature>
<keyword evidence="4" id="KW-1185">Reference proteome</keyword>
<protein>
    <submittedName>
        <fullName evidence="3">Uncharacterized protein</fullName>
    </submittedName>
</protein>
<evidence type="ECO:0000313" key="4">
    <source>
        <dbReference type="Proteomes" id="UP000051645"/>
    </source>
</evidence>
<accession>A0A0R2FPC8</accession>
<proteinExistence type="predicted"/>
<dbReference type="STRING" id="81857.IV38_GL001961"/>
<dbReference type="EMBL" id="JQAT01000006">
    <property type="protein sequence ID" value="KRN27747.1"/>
    <property type="molecule type" value="Genomic_DNA"/>
</dbReference>
<evidence type="ECO:0000313" key="2">
    <source>
        <dbReference type="EMBL" id="KRN27747.1"/>
    </source>
</evidence>
<comment type="caution">
    <text evidence="3">The sequence shown here is derived from an EMBL/GenBank/DDBJ whole genome shotgun (WGS) entry which is preliminary data.</text>
</comment>
<dbReference type="PATRIC" id="fig|81857.3.peg.1995"/>
<dbReference type="Proteomes" id="UP000051645">
    <property type="component" value="Unassembled WGS sequence"/>
</dbReference>
<dbReference type="EMBL" id="JQAZ01000007">
    <property type="protein sequence ID" value="KRN30288.1"/>
    <property type="molecule type" value="Genomic_DNA"/>
</dbReference>
<evidence type="ECO:0000313" key="3">
    <source>
        <dbReference type="EMBL" id="KRN30288.1"/>
    </source>
</evidence>
<name>A0A0R2FPC8_9LACO</name>
<gene>
    <name evidence="2" type="ORF">IV38_GL001961</name>
    <name evidence="3" type="ORF">IV40_GL001876</name>
</gene>
<organism evidence="3 4">
    <name type="scientific">Lactobacillus selangorensis</name>
    <dbReference type="NCBI Taxonomy" id="81857"/>
    <lineage>
        <taxon>Bacteria</taxon>
        <taxon>Bacillati</taxon>
        <taxon>Bacillota</taxon>
        <taxon>Bacilli</taxon>
        <taxon>Lactobacillales</taxon>
        <taxon>Lactobacillaceae</taxon>
        <taxon>Lactobacillus</taxon>
    </lineage>
</organism>
<dbReference type="AlphaFoldDB" id="A0A0R2FPC8"/>
<evidence type="ECO:0000256" key="1">
    <source>
        <dbReference type="SAM" id="MobiDB-lite"/>
    </source>
</evidence>
<reference evidence="4 5" key="1">
    <citation type="journal article" date="2015" name="Genome Announc.">
        <title>Expanding the biotechnology potential of lactobacilli through comparative genomics of 213 strains and associated genera.</title>
        <authorList>
            <person name="Sun Z."/>
            <person name="Harris H.M."/>
            <person name="McCann A."/>
            <person name="Guo C."/>
            <person name="Argimon S."/>
            <person name="Zhang W."/>
            <person name="Yang X."/>
            <person name="Jeffery I.B."/>
            <person name="Cooney J.C."/>
            <person name="Kagawa T.F."/>
            <person name="Liu W."/>
            <person name="Song Y."/>
            <person name="Salvetti E."/>
            <person name="Wrobel A."/>
            <person name="Rasinkangas P."/>
            <person name="Parkhill J."/>
            <person name="Rea M.C."/>
            <person name="O'Sullivan O."/>
            <person name="Ritari J."/>
            <person name="Douillard F.P."/>
            <person name="Paul Ross R."/>
            <person name="Yang R."/>
            <person name="Briner A.E."/>
            <person name="Felis G.E."/>
            <person name="de Vos W.M."/>
            <person name="Barrangou R."/>
            <person name="Klaenhammer T.R."/>
            <person name="Caufield P.W."/>
            <person name="Cui Y."/>
            <person name="Zhang H."/>
            <person name="O'Toole P.W."/>
        </authorList>
    </citation>
    <scope>NUCLEOTIDE SEQUENCE [LARGE SCALE GENOMIC DNA]</scope>
    <source>
        <strain evidence="2 5">ATCC BAA-66</strain>
        <strain evidence="3 4">DSM 13344</strain>
    </source>
</reference>
<sequence>MSDDEVIEIMYEAMQKPLDALTDILGLSEKERDTLDSLPAEKFTQFVSYVTTMIWTNGKGRDEEVKPEKSQPAKKTIRAGRHARRS</sequence>
<feature type="compositionally biased region" description="Basic and acidic residues" evidence="1">
    <location>
        <begin position="59"/>
        <end position="71"/>
    </location>
</feature>